<dbReference type="RefSeq" id="WP_089732746.1">
    <property type="nucleotide sequence ID" value="NZ_FNIA01000007.1"/>
</dbReference>
<sequence>MSDSDEERFFPRETVVHVNIVVGAWALLTLVSAMVSGPAVSTAVSVGFAAIAFGGSHLYLWFRGEDGEVPVGSRARWVLTLYAIVALFFIFNYFGDSIHGIVGLDPGDLGFATGLLLLVGYFVVEGRAAYRDSYPEE</sequence>
<feature type="transmembrane region" description="Helical" evidence="1">
    <location>
        <begin position="74"/>
        <end position="94"/>
    </location>
</feature>
<feature type="transmembrane region" description="Helical" evidence="1">
    <location>
        <begin position="42"/>
        <end position="62"/>
    </location>
</feature>
<proteinExistence type="predicted"/>
<protein>
    <submittedName>
        <fullName evidence="2">Uncharacterized protein</fullName>
    </submittedName>
</protein>
<dbReference type="Proteomes" id="UP000199370">
    <property type="component" value="Unassembled WGS sequence"/>
</dbReference>
<reference evidence="2 3" key="1">
    <citation type="submission" date="2016-10" db="EMBL/GenBank/DDBJ databases">
        <authorList>
            <person name="de Groot N.N."/>
        </authorList>
    </citation>
    <scope>NUCLEOTIDE SEQUENCE [LARGE SCALE GENOMIC DNA]</scope>
    <source>
        <strain evidence="3">EB21,IBRC-M 10013,KCTC 4048</strain>
    </source>
</reference>
<organism evidence="2 3">
    <name type="scientific">Haloarchaeobius iranensis</name>
    <dbReference type="NCBI Taxonomy" id="996166"/>
    <lineage>
        <taxon>Archaea</taxon>
        <taxon>Methanobacteriati</taxon>
        <taxon>Methanobacteriota</taxon>
        <taxon>Stenosarchaea group</taxon>
        <taxon>Halobacteria</taxon>
        <taxon>Halobacteriales</taxon>
        <taxon>Halorubellaceae</taxon>
        <taxon>Haloarchaeobius</taxon>
    </lineage>
</organism>
<evidence type="ECO:0000313" key="2">
    <source>
        <dbReference type="EMBL" id="SDM80009.1"/>
    </source>
</evidence>
<accession>A0A1G9W691</accession>
<dbReference type="EMBL" id="FNIA01000007">
    <property type="protein sequence ID" value="SDM80009.1"/>
    <property type="molecule type" value="Genomic_DNA"/>
</dbReference>
<feature type="transmembrane region" description="Helical" evidence="1">
    <location>
        <begin position="16"/>
        <end position="36"/>
    </location>
</feature>
<dbReference type="STRING" id="996166.SAMN05192554_107178"/>
<keyword evidence="1" id="KW-0812">Transmembrane</keyword>
<name>A0A1G9W691_9EURY</name>
<keyword evidence="1" id="KW-1133">Transmembrane helix</keyword>
<gene>
    <name evidence="2" type="ORF">SAMN05192554_107178</name>
</gene>
<evidence type="ECO:0000256" key="1">
    <source>
        <dbReference type="SAM" id="Phobius"/>
    </source>
</evidence>
<keyword evidence="1" id="KW-0472">Membrane</keyword>
<evidence type="ECO:0000313" key="3">
    <source>
        <dbReference type="Proteomes" id="UP000199370"/>
    </source>
</evidence>
<keyword evidence="3" id="KW-1185">Reference proteome</keyword>
<dbReference type="AlphaFoldDB" id="A0A1G9W691"/>
<dbReference type="OrthoDB" id="242379at2157"/>
<feature type="transmembrane region" description="Helical" evidence="1">
    <location>
        <begin position="106"/>
        <end position="124"/>
    </location>
</feature>